<evidence type="ECO:0000313" key="3">
    <source>
        <dbReference type="Proteomes" id="UP000824120"/>
    </source>
</evidence>
<reference evidence="2 3" key="1">
    <citation type="submission" date="2020-09" db="EMBL/GenBank/DDBJ databases">
        <title>De no assembly of potato wild relative species, Solanum commersonii.</title>
        <authorList>
            <person name="Cho K."/>
        </authorList>
    </citation>
    <scope>NUCLEOTIDE SEQUENCE [LARGE SCALE GENOMIC DNA]</scope>
    <source>
        <strain evidence="2">LZ3.2</strain>
        <tissue evidence="2">Leaf</tissue>
    </source>
</reference>
<evidence type="ECO:0000256" key="1">
    <source>
        <dbReference type="SAM" id="MobiDB-lite"/>
    </source>
</evidence>
<organism evidence="2 3">
    <name type="scientific">Solanum commersonii</name>
    <name type="common">Commerson's wild potato</name>
    <name type="synonym">Commerson's nightshade</name>
    <dbReference type="NCBI Taxonomy" id="4109"/>
    <lineage>
        <taxon>Eukaryota</taxon>
        <taxon>Viridiplantae</taxon>
        <taxon>Streptophyta</taxon>
        <taxon>Embryophyta</taxon>
        <taxon>Tracheophyta</taxon>
        <taxon>Spermatophyta</taxon>
        <taxon>Magnoliopsida</taxon>
        <taxon>eudicotyledons</taxon>
        <taxon>Gunneridae</taxon>
        <taxon>Pentapetalae</taxon>
        <taxon>asterids</taxon>
        <taxon>lamiids</taxon>
        <taxon>Solanales</taxon>
        <taxon>Solanaceae</taxon>
        <taxon>Solanoideae</taxon>
        <taxon>Solaneae</taxon>
        <taxon>Solanum</taxon>
    </lineage>
</organism>
<evidence type="ECO:0000313" key="2">
    <source>
        <dbReference type="EMBL" id="KAG5610353.1"/>
    </source>
</evidence>
<proteinExistence type="predicted"/>
<protein>
    <recommendedName>
        <fullName evidence="4">Integrase core domain containing protein</fullName>
    </recommendedName>
</protein>
<keyword evidence="3" id="KW-1185">Reference proteome</keyword>
<sequence>MLRGSNLPMLRGPMLNQPQGPARMNKQPRLMRPLAQSQYQHQGMRILLQWSASQTDAFTSVTRWLENILRELYASYVATLRGSISKRSNPIAQDPLTSTMVRGYPMYISHATISRLLYGPTTGHCWSLNTADFDYRWDIIRSGAFQRNAEQRKTVILWLAKYIAADGERAEWVATPWLGIRKATLNFEAKFF</sequence>
<dbReference type="AlphaFoldDB" id="A0A9J5ZBW3"/>
<feature type="region of interest" description="Disordered" evidence="1">
    <location>
        <begin position="1"/>
        <end position="24"/>
    </location>
</feature>
<gene>
    <name evidence="2" type="ORF">H5410_021634</name>
</gene>
<accession>A0A9J5ZBW3</accession>
<dbReference type="Proteomes" id="UP000824120">
    <property type="component" value="Chromosome 4"/>
</dbReference>
<dbReference type="OrthoDB" id="1328830at2759"/>
<dbReference type="EMBL" id="JACXVP010000004">
    <property type="protein sequence ID" value="KAG5610353.1"/>
    <property type="molecule type" value="Genomic_DNA"/>
</dbReference>
<comment type="caution">
    <text evidence="2">The sequence shown here is derived from an EMBL/GenBank/DDBJ whole genome shotgun (WGS) entry which is preliminary data.</text>
</comment>
<evidence type="ECO:0008006" key="4">
    <source>
        <dbReference type="Google" id="ProtNLM"/>
    </source>
</evidence>
<name>A0A9J5ZBW3_SOLCO</name>